<dbReference type="EC" id="2.4.1.5" evidence="4"/>
<comment type="function">
    <text evidence="2">Production of extracellular glucans, that are thought to play a key role in the development of the dental plaque because of their ability to adhere to smooth surfaces and mediate the aggregation of bacterial cells and food debris.</text>
</comment>
<name>Q5SBM6_LIMFE</name>
<keyword evidence="8" id="KW-0677">Repeat</keyword>
<sequence>MQDESQKFRKKMYKSGKFWVAAGALFVGLAFAGNAQADTVLPSEQRATQTTQTTQTSEDTSATKTPASASTSSSDNVDTSDLPDSASAVVDSAVTSTSTSASVVSDSVAVPDTGSQFMSSSAPASSAFVKPSLTSTTSGASGSQSSAVTSANDSSVATSSSASSVTTATSESAVVSSAVSDGYHDEGGDWVYYRAGKKLLGRQTIDTFAVYFDADGKQVKGDWRESDGKRAYYDGQEGRALTQTQAVNGVIYGFNQSGYQIKNDFGQTANRDTYYFDAQGHVVTGIQTIANKVYDFDEQGRMLKGIATSVDDKMMYFDDQTGVGQPADHPEFNPETEPVPDDNIKHNAAHGTTPEDFDSMADYLTADTWYRPTDILENGETWRESQPTEFRPLLATWWPTKQTQADYVNYMNHALDMANAGVSAADSEATLTAATDAIQAVVEHQITVRQSTAWLRELMAAFVVTQPQWNKTSEDVNDDHLQGGALTFENNGDTDANSDYRLMNRTPTNQTGERLYHIDDSLGGYELLLANDVDNSNPQVQAEQLNWLYYLMHFGDITADDPDANFDAIRIDAVDNVDADLLQLAAQYFRDAYGMATTDATSNKHLSILEDWSHNDPAYMQAHGNDQLTMDDYMHTQLIWSLTKPEAQRGTMARFMDFYLTNRANDDTENTAQPSYSFVRAHDSEVQTVIAEIVTKLHPEAGNGLMPTEEQMAEAFKIYNADQKKAVKTYTHYNMPSAYAMLLTNKDVIPRIYYGDLYTDDGQFMATKSPYFDAISTMLQARTKYVAGGQTMAVDQHDVLTSVRFGKGAMTANDLGDAETRTEGVGLIISNNPKLQLGQQDNVVLHMGLAHANQAFRAVVLTTATGLTIYNDDDAPIRYTDNKGDLIFTNHDVYGVLNPQVSGFLAMWVPTGAPANQDARSTASTNMSTDGSAYHSNAALDSQVIFESFSNFQAMPTSHDTYTNVVLANHADQLHDWGITSVQLAPQYRSSTDGTFLDAIIQNGYAFTDRYDLGFGTPTKYGDDTDLRNVIKALHANGMQVMADFVPDQLYTLPGKELVQVTRTNNMGEPDTHSDIQHILYVTSTRGGGDYQKQYGGEFLARLRERYPDLFTTRQISTGQTIDDSVKIKEWSAKYLNGTAIQGRGAGYVLRDNGTNAYYKVTANDGNVNLPKQLLGQPVMTGFYHEADGYHFETLSGTSAKDAFIMGDDGALYYFDDQGVMVTGKQRVHQDQYFFLPNGIALTDAFVQTADGQRQYYDKTGRLVINQYVTDHQANAFRVDADGNVVRNQALTVDGHEQYFGTNGVQAKAVLIRTDDNQARYYEANSGNLVKQQFILDTDGHWLYADAAGDLARGQITIGQDTLYFDDNNHQVKDDFVYDTNGVHYFNGTTGAEIKQDYAFHDGKWYYFDDLGRMVTGLQRINGEYRYFDANGVQLKGGTVTDPLTHQTYTFDAKTGAGTLVTI</sequence>
<dbReference type="SUPFAM" id="SSF51445">
    <property type="entry name" value="(Trans)glycosidases"/>
    <property type="match status" value="2"/>
</dbReference>
<feature type="region of interest" description="Disordered" evidence="11">
    <location>
        <begin position="40"/>
        <end position="84"/>
    </location>
</feature>
<dbReference type="Gene3D" id="2.10.270.10">
    <property type="entry name" value="Cholin Binding"/>
    <property type="match status" value="3"/>
</dbReference>
<evidence type="ECO:0000313" key="14">
    <source>
        <dbReference type="EMBL" id="AAU08008.1"/>
    </source>
</evidence>
<protein>
    <recommendedName>
        <fullName evidence="4">dextransucrase</fullName>
        <ecNumber evidence="4">2.4.1.5</ecNumber>
    </recommendedName>
    <alternativeName>
        <fullName evidence="9">Dextransucrase</fullName>
    </alternativeName>
    <alternativeName>
        <fullName evidence="10">Sucrose 6-glucosyltransferase</fullName>
    </alternativeName>
</protein>
<evidence type="ECO:0000259" key="13">
    <source>
        <dbReference type="Pfam" id="PF02324"/>
    </source>
</evidence>
<dbReference type="EMBL" id="AY697433">
    <property type="protein sequence ID" value="AAU08008.1"/>
    <property type="molecule type" value="Genomic_DNA"/>
</dbReference>
<accession>Q5SBM6</accession>
<dbReference type="InterPro" id="IPR018337">
    <property type="entry name" value="Cell_wall/Cho-bd_repeat"/>
</dbReference>
<feature type="chain" id="PRO_5005698043" description="dextransucrase" evidence="12">
    <location>
        <begin position="38"/>
        <end position="1463"/>
    </location>
</feature>
<organism evidence="14">
    <name type="scientific">Limosilactobacillus fermentum</name>
    <name type="common">Lactobacillus fermentum</name>
    <dbReference type="NCBI Taxonomy" id="1613"/>
    <lineage>
        <taxon>Bacteria</taxon>
        <taxon>Bacillati</taxon>
        <taxon>Bacillota</taxon>
        <taxon>Bacilli</taxon>
        <taxon>Lactobacillales</taxon>
        <taxon>Lactobacillaceae</taxon>
        <taxon>Limosilactobacillus</taxon>
    </lineage>
</organism>
<evidence type="ECO:0000256" key="12">
    <source>
        <dbReference type="SAM" id="SignalP"/>
    </source>
</evidence>
<feature type="signal peptide" evidence="12">
    <location>
        <begin position="1"/>
        <end position="37"/>
    </location>
</feature>
<feature type="domain" description="Glycoside hydrolase family 70 catalytic" evidence="13">
    <location>
        <begin position="393"/>
        <end position="1186"/>
    </location>
</feature>
<dbReference type="NCBIfam" id="TIGR04035">
    <property type="entry name" value="glucan_65_rpt"/>
    <property type="match status" value="4"/>
</dbReference>
<evidence type="ECO:0000256" key="3">
    <source>
        <dbReference type="ARBA" id="ARBA00009247"/>
    </source>
</evidence>
<dbReference type="InterPro" id="IPR003318">
    <property type="entry name" value="Glyco_hydro70cat"/>
</dbReference>
<dbReference type="PANTHER" id="PTHR43447">
    <property type="entry name" value="ALPHA-AMYLASE"/>
    <property type="match status" value="1"/>
</dbReference>
<dbReference type="Pfam" id="PF02324">
    <property type="entry name" value="Glyco_hydro_70"/>
    <property type="match status" value="1"/>
</dbReference>
<evidence type="ECO:0000256" key="6">
    <source>
        <dbReference type="ARBA" id="ARBA00022679"/>
    </source>
</evidence>
<evidence type="ECO:0000256" key="1">
    <source>
        <dbReference type="ARBA" id="ARBA00001152"/>
    </source>
</evidence>
<dbReference type="GO" id="GO:0046527">
    <property type="term" value="F:glucosyltransferase activity"/>
    <property type="evidence" value="ECO:0007669"/>
    <property type="project" value="InterPro"/>
</dbReference>
<dbReference type="SMR" id="Q5SBM6"/>
<evidence type="ECO:0000256" key="9">
    <source>
        <dbReference type="ARBA" id="ARBA00029911"/>
    </source>
</evidence>
<evidence type="ECO:0000256" key="5">
    <source>
        <dbReference type="ARBA" id="ARBA00022676"/>
    </source>
</evidence>
<reference evidence="14" key="1">
    <citation type="journal article" date="2004" name="Microbiology">
        <title>Glucan synthesis in the genus Lactobacillus: isolation and characterization of glucansucrase genes, enzymes and glucan products from six different strains.</title>
        <authorList>
            <person name="Kralj S."/>
            <person name="van Geel-Schutten G.H."/>
            <person name="Dondorff M.M.G."/>
            <person name="Kirsanovs S."/>
            <person name="van der Maarel M.J.E.C."/>
            <person name="Dijkhuizen L."/>
        </authorList>
    </citation>
    <scope>NUCLEOTIDE SEQUENCE</scope>
    <source>
        <strain evidence="14">Kg3</strain>
    </source>
</reference>
<dbReference type="Gene3D" id="3.20.20.470">
    <property type="entry name" value="Glucansucrase"/>
    <property type="match status" value="1"/>
</dbReference>
<dbReference type="Pfam" id="PF19127">
    <property type="entry name" value="Choline_bind_3"/>
    <property type="match status" value="6"/>
</dbReference>
<evidence type="ECO:0000256" key="11">
    <source>
        <dbReference type="SAM" id="MobiDB-lite"/>
    </source>
</evidence>
<evidence type="ECO:0000256" key="8">
    <source>
        <dbReference type="ARBA" id="ARBA00022737"/>
    </source>
</evidence>
<dbReference type="InterPro" id="IPR027636">
    <property type="entry name" value="Glucan-bd_rpt"/>
</dbReference>
<keyword evidence="7 12" id="KW-0732">Signal</keyword>
<dbReference type="InterPro" id="IPR022263">
    <property type="entry name" value="KxYKxGKxW"/>
</dbReference>
<feature type="compositionally biased region" description="Low complexity" evidence="11">
    <location>
        <begin position="44"/>
        <end position="84"/>
    </location>
</feature>
<evidence type="ECO:0000256" key="7">
    <source>
        <dbReference type="ARBA" id="ARBA00022729"/>
    </source>
</evidence>
<feature type="region of interest" description="Disordered" evidence="11">
    <location>
        <begin position="129"/>
        <end position="163"/>
    </location>
</feature>
<comment type="similarity">
    <text evidence="3">Belongs to the glycosyl hydrolase 70 family.</text>
</comment>
<comment type="catalytic activity">
    <reaction evidence="1">
        <text>[(1-&gt;6)-alpha-D-glucosyl](n) + sucrose = [(1-&gt;6)-alpha-D-glucosyl](n+1) + D-fructose</text>
        <dbReference type="Rhea" id="RHEA:18825"/>
        <dbReference type="Rhea" id="RHEA-COMP:11144"/>
        <dbReference type="Rhea" id="RHEA-COMP:11145"/>
        <dbReference type="ChEBI" id="CHEBI:17992"/>
        <dbReference type="ChEBI" id="CHEBI:18269"/>
        <dbReference type="ChEBI" id="CHEBI:37721"/>
        <dbReference type="EC" id="2.4.1.5"/>
    </reaction>
</comment>
<evidence type="ECO:0000256" key="4">
    <source>
        <dbReference type="ARBA" id="ARBA00012592"/>
    </source>
</evidence>
<evidence type="ECO:0000256" key="10">
    <source>
        <dbReference type="ARBA" id="ARBA00032238"/>
    </source>
</evidence>
<proteinExistence type="inferred from homology"/>
<dbReference type="InterPro" id="IPR017853">
    <property type="entry name" value="GH"/>
</dbReference>
<keyword evidence="5 14" id="KW-0328">Glycosyltransferase</keyword>
<keyword evidence="6 14" id="KW-0808">Transferase</keyword>
<dbReference type="CAZy" id="GH70">
    <property type="family name" value="Glycoside Hydrolase Family 70"/>
</dbReference>
<dbReference type="NCBIfam" id="TIGR03715">
    <property type="entry name" value="KxYKxGKxW"/>
    <property type="match status" value="1"/>
</dbReference>
<dbReference type="GO" id="GO:0047849">
    <property type="term" value="F:dextransucrase activity"/>
    <property type="evidence" value="ECO:0007669"/>
    <property type="project" value="UniProtKB-EC"/>
</dbReference>
<dbReference type="Pfam" id="PF19258">
    <property type="entry name" value="KxYKxGKxW_sig"/>
    <property type="match status" value="1"/>
</dbReference>
<dbReference type="SUPFAM" id="SSF69360">
    <property type="entry name" value="Cell wall binding repeat"/>
    <property type="match status" value="3"/>
</dbReference>
<evidence type="ECO:0000256" key="2">
    <source>
        <dbReference type="ARBA" id="ARBA00003243"/>
    </source>
</evidence>
<dbReference type="GO" id="GO:0009250">
    <property type="term" value="P:glucan biosynthetic process"/>
    <property type="evidence" value="ECO:0007669"/>
    <property type="project" value="InterPro"/>
</dbReference>
<dbReference type="Gene3D" id="2.30.30.420">
    <property type="entry name" value="glucansucrase"/>
    <property type="match status" value="1"/>
</dbReference>